<proteinExistence type="predicted"/>
<dbReference type="Proteomes" id="UP000067243">
    <property type="component" value="Chromosome"/>
</dbReference>
<name>A0A0K1P6I2_9MOLU</name>
<reference evidence="2 3" key="1">
    <citation type="journal article" date="2015" name="Genome Announc.">
        <title>Complete Genome Sequence of Spiroplasma turonicum Strain Tab4cT, a Parasite of a Horse Fly, Haematopota sp. (Diptera: Tabanidae).</title>
        <authorList>
            <person name="Davis R.E."/>
            <person name="Shao J."/>
            <person name="Zhao Y."/>
            <person name="Gasparich G.E."/>
            <person name="Gaynor B.J."/>
            <person name="Donofrio N."/>
        </authorList>
    </citation>
    <scope>NUCLEOTIDE SEQUENCE [LARGE SCALE GENOMIC DNA]</scope>
    <source>
        <strain evidence="2 3">Tab4c</strain>
    </source>
</reference>
<dbReference type="EMBL" id="CP012328">
    <property type="protein sequence ID" value="AKU79890.1"/>
    <property type="molecule type" value="Genomic_DNA"/>
</dbReference>
<dbReference type="OrthoDB" id="10009871at2"/>
<evidence type="ECO:0000313" key="3">
    <source>
        <dbReference type="Proteomes" id="UP000067243"/>
    </source>
</evidence>
<feature type="transmembrane region" description="Helical" evidence="1">
    <location>
        <begin position="6"/>
        <end position="27"/>
    </location>
</feature>
<keyword evidence="1" id="KW-0472">Membrane</keyword>
<evidence type="ECO:0000313" key="2">
    <source>
        <dbReference type="EMBL" id="AKU79890.1"/>
    </source>
</evidence>
<evidence type="ECO:0000256" key="1">
    <source>
        <dbReference type="SAM" id="Phobius"/>
    </source>
</evidence>
<dbReference type="PATRIC" id="fig|216946.3.peg.662"/>
<sequence>MNIYLIIIIFISIFIIILLTLLIFQFLKNKKLWDKYNNLKNLFKEIDKSNNNKFIDESYKSDSTFKEFFLNKLEYDIEIYKSTQTNYILEELRKTLWKNKNFNKLIKWCSTKIELGENNNSKFIMTLSEFLSNTGWIIIMCLIACCKLKNVSSAEKKSWFANYGPLVTLFFHESNKTFLKNTWLIFEKEIKNSAFKPRPYRPDLILLTKTSSQYNLLFLELKQWSSFDELNIKDFDKKYKHLYAQLKNYINNSPNSSNKLNINKIGLSYLFNLNEKVVNKFNKEDLKQNYSFENKKELLQRIYMFLTNSDNIVENISIEELNNFFKNW</sequence>
<keyword evidence="1" id="KW-1133">Transmembrane helix</keyword>
<dbReference type="AlphaFoldDB" id="A0A0K1P6I2"/>
<accession>A0A0K1P6I2</accession>
<dbReference type="KEGG" id="stur:STURON_00644"/>
<organism evidence="2 3">
    <name type="scientific">Spiroplasma turonicum</name>
    <dbReference type="NCBI Taxonomy" id="216946"/>
    <lineage>
        <taxon>Bacteria</taxon>
        <taxon>Bacillati</taxon>
        <taxon>Mycoplasmatota</taxon>
        <taxon>Mollicutes</taxon>
        <taxon>Entomoplasmatales</taxon>
        <taxon>Spiroplasmataceae</taxon>
        <taxon>Spiroplasma</taxon>
    </lineage>
</organism>
<dbReference type="STRING" id="216946.STURO_v1c06420"/>
<protein>
    <submittedName>
        <fullName evidence="2">Uncharacterized protein</fullName>
    </submittedName>
</protein>
<dbReference type="RefSeq" id="WP_075048474.1">
    <property type="nucleotide sequence ID" value="NZ_CP012328.1"/>
</dbReference>
<keyword evidence="1" id="KW-0812">Transmembrane</keyword>
<gene>
    <name evidence="2" type="ORF">STURON_00644</name>
</gene>
<keyword evidence="3" id="KW-1185">Reference proteome</keyword>